<organism evidence="6">
    <name type="scientific">marine metagenome</name>
    <dbReference type="NCBI Taxonomy" id="408172"/>
    <lineage>
        <taxon>unclassified sequences</taxon>
        <taxon>metagenomes</taxon>
        <taxon>ecological metagenomes</taxon>
    </lineage>
</organism>
<keyword evidence="1" id="KW-0547">Nucleotide-binding</keyword>
<evidence type="ECO:0000256" key="3">
    <source>
        <dbReference type="ARBA" id="ARBA00022806"/>
    </source>
</evidence>
<evidence type="ECO:0000256" key="4">
    <source>
        <dbReference type="ARBA" id="ARBA00022840"/>
    </source>
</evidence>
<dbReference type="InterPro" id="IPR027417">
    <property type="entry name" value="P-loop_NTPase"/>
</dbReference>
<dbReference type="InterPro" id="IPR000212">
    <property type="entry name" value="DNA_helicase_UvrD/REP"/>
</dbReference>
<dbReference type="EMBL" id="UINC01013830">
    <property type="protein sequence ID" value="SVA59471.1"/>
    <property type="molecule type" value="Genomic_DNA"/>
</dbReference>
<dbReference type="CDD" id="cd17932">
    <property type="entry name" value="DEXQc_UvrD"/>
    <property type="match status" value="1"/>
</dbReference>
<keyword evidence="4" id="KW-0067">ATP-binding</keyword>
<dbReference type="Pfam" id="PF00580">
    <property type="entry name" value="UvrD-helicase"/>
    <property type="match status" value="1"/>
</dbReference>
<dbReference type="PANTHER" id="PTHR11070:SF3">
    <property type="entry name" value="DNA 3'-5' HELICASE"/>
    <property type="match status" value="1"/>
</dbReference>
<gene>
    <name evidence="6" type="ORF">METZ01_LOCUS112325</name>
</gene>
<dbReference type="PANTHER" id="PTHR11070">
    <property type="entry name" value="UVRD / RECB / PCRA DNA HELICASE FAMILY MEMBER"/>
    <property type="match status" value="1"/>
</dbReference>
<evidence type="ECO:0000259" key="5">
    <source>
        <dbReference type="PROSITE" id="PS51198"/>
    </source>
</evidence>
<reference evidence="6" key="1">
    <citation type="submission" date="2018-05" db="EMBL/GenBank/DDBJ databases">
        <authorList>
            <person name="Lanie J.A."/>
            <person name="Ng W.-L."/>
            <person name="Kazmierczak K.M."/>
            <person name="Andrzejewski T.M."/>
            <person name="Davidsen T.M."/>
            <person name="Wayne K.J."/>
            <person name="Tettelin H."/>
            <person name="Glass J.I."/>
            <person name="Rusch D."/>
            <person name="Podicherti R."/>
            <person name="Tsui H.-C.T."/>
            <person name="Winkler M.E."/>
        </authorList>
    </citation>
    <scope>NUCLEOTIDE SEQUENCE</scope>
</reference>
<evidence type="ECO:0000256" key="2">
    <source>
        <dbReference type="ARBA" id="ARBA00022801"/>
    </source>
</evidence>
<dbReference type="AlphaFoldDB" id="A0A381X4R0"/>
<dbReference type="GO" id="GO:0043138">
    <property type="term" value="F:3'-5' DNA helicase activity"/>
    <property type="evidence" value="ECO:0007669"/>
    <property type="project" value="TreeGrafter"/>
</dbReference>
<dbReference type="InterPro" id="IPR013986">
    <property type="entry name" value="DExx_box_DNA_helicase_dom_sf"/>
</dbReference>
<keyword evidence="2" id="KW-0378">Hydrolase</keyword>
<feature type="domain" description="UvrD-like helicase ATP-binding" evidence="5">
    <location>
        <begin position="21"/>
        <end position="289"/>
    </location>
</feature>
<dbReference type="PROSITE" id="PS51198">
    <property type="entry name" value="UVRD_HELICASE_ATP_BIND"/>
    <property type="match status" value="1"/>
</dbReference>
<dbReference type="GO" id="GO:0005524">
    <property type="term" value="F:ATP binding"/>
    <property type="evidence" value="ECO:0007669"/>
    <property type="project" value="UniProtKB-KW"/>
</dbReference>
<keyword evidence="3" id="KW-0347">Helicase</keyword>
<dbReference type="Gene3D" id="3.40.50.300">
    <property type="entry name" value="P-loop containing nucleotide triphosphate hydrolases"/>
    <property type="match status" value="1"/>
</dbReference>
<dbReference type="InterPro" id="IPR014016">
    <property type="entry name" value="UvrD-like_ATP-bd"/>
</dbReference>
<dbReference type="Gene3D" id="1.10.10.160">
    <property type="match status" value="1"/>
</dbReference>
<feature type="non-terminal residue" evidence="6">
    <location>
        <position position="289"/>
    </location>
</feature>
<dbReference type="GO" id="GO:0003677">
    <property type="term" value="F:DNA binding"/>
    <property type="evidence" value="ECO:0007669"/>
    <property type="project" value="InterPro"/>
</dbReference>
<protein>
    <recommendedName>
        <fullName evidence="5">UvrD-like helicase ATP-binding domain-containing protein</fullName>
    </recommendedName>
</protein>
<sequence length="289" mass="33084">MTRRFVLPRRGTSTFEINYETDLNEQQLAVVTCGDGPKIVIAGAGSGKTRTLTYRVAHLLERGVAPAGILLVTFTNKAAREMLGRVEQLTGLSRHRLWGGTFHSVCARMLRRHAGLVGYTDSFSILDERDQRDLLKLCITDLDIPVKQRRFPSAKVLAGIFSLQANTRQPLEELLSERYIQFIEWLEIVGKISDRYAIRKQAANAMDYDDLLRRWLEVLMDNKQIRDRYRDQFDHILVDEYQDTNIVQAEIVEIMAGVKKEVNLMVVGDDSQSIYAFRGANYDNILQFP</sequence>
<evidence type="ECO:0000256" key="1">
    <source>
        <dbReference type="ARBA" id="ARBA00022741"/>
    </source>
</evidence>
<dbReference type="SUPFAM" id="SSF52540">
    <property type="entry name" value="P-loop containing nucleoside triphosphate hydrolases"/>
    <property type="match status" value="1"/>
</dbReference>
<evidence type="ECO:0000313" key="6">
    <source>
        <dbReference type="EMBL" id="SVA59471.1"/>
    </source>
</evidence>
<name>A0A381X4R0_9ZZZZ</name>
<dbReference type="GO" id="GO:0016787">
    <property type="term" value="F:hydrolase activity"/>
    <property type="evidence" value="ECO:0007669"/>
    <property type="project" value="UniProtKB-KW"/>
</dbReference>
<dbReference type="GO" id="GO:0005829">
    <property type="term" value="C:cytosol"/>
    <property type="evidence" value="ECO:0007669"/>
    <property type="project" value="TreeGrafter"/>
</dbReference>
<accession>A0A381X4R0</accession>
<proteinExistence type="predicted"/>
<dbReference type="GO" id="GO:0000725">
    <property type="term" value="P:recombinational repair"/>
    <property type="evidence" value="ECO:0007669"/>
    <property type="project" value="TreeGrafter"/>
</dbReference>